<dbReference type="InterPro" id="IPR016181">
    <property type="entry name" value="Acyl_CoA_acyltransferase"/>
</dbReference>
<dbReference type="PANTHER" id="PTHR43877">
    <property type="entry name" value="AMINOALKYLPHOSPHONATE N-ACETYLTRANSFERASE-RELATED-RELATED"/>
    <property type="match status" value="1"/>
</dbReference>
<protein>
    <submittedName>
        <fullName evidence="4">Phosphinothricin acetyltransferase</fullName>
    </submittedName>
</protein>
<name>A0ABN6RBF7_9DEIO</name>
<dbReference type="Proteomes" id="UP001064971">
    <property type="component" value="Chromosome"/>
</dbReference>
<feature type="domain" description="N-acetyltransferase" evidence="3">
    <location>
        <begin position="1"/>
        <end position="152"/>
    </location>
</feature>
<dbReference type="PROSITE" id="PS51186">
    <property type="entry name" value="GNAT"/>
    <property type="match status" value="2"/>
</dbReference>
<dbReference type="CDD" id="cd04301">
    <property type="entry name" value="NAT_SF"/>
    <property type="match status" value="1"/>
</dbReference>
<evidence type="ECO:0000259" key="3">
    <source>
        <dbReference type="PROSITE" id="PS51186"/>
    </source>
</evidence>
<sequence>MNVREAESADYPALADLQGAVWPDHATTGDLLAHEDRELRDHPRRPHLWRVVAEEGGQVVGTAYAIQYPGMFHPGRYHVDVFVHPGAQGRGVGRALAGRLDGHLRERGARELLSGTREDCPRGLAFLDKQGFSEVMRFFDNVLALDEFNPAPWGDAARLPAPYRQVTLAGLLSEVGEEAAWQAYFDAVEEIREDVPCTGEATPLAFEHFRKRGEDPRFMPEGVYFALTPAGEVAAMTELYTDGVDPAKLHTGLTGARRAHRRRGLALALKLAALNFARGRGTTSIWTGNATTNAPMLALNTRLGFRPRPAWIEMRRGAVEDV</sequence>
<evidence type="ECO:0000313" key="5">
    <source>
        <dbReference type="Proteomes" id="UP001064971"/>
    </source>
</evidence>
<dbReference type="RefSeq" id="WP_264776041.1">
    <property type="nucleotide sequence ID" value="NZ_AP026560.1"/>
</dbReference>
<dbReference type="SUPFAM" id="SSF55729">
    <property type="entry name" value="Acyl-CoA N-acyltransferases (Nat)"/>
    <property type="match status" value="2"/>
</dbReference>
<keyword evidence="1" id="KW-0808">Transferase</keyword>
<dbReference type="EMBL" id="AP026560">
    <property type="protein sequence ID" value="BDP40155.1"/>
    <property type="molecule type" value="Genomic_DNA"/>
</dbReference>
<feature type="domain" description="N-acetyltransferase" evidence="3">
    <location>
        <begin position="174"/>
        <end position="322"/>
    </location>
</feature>
<organism evidence="4 5">
    <name type="scientific">Deinococcus aetherius</name>
    <dbReference type="NCBI Taxonomy" id="200252"/>
    <lineage>
        <taxon>Bacteria</taxon>
        <taxon>Thermotogati</taxon>
        <taxon>Deinococcota</taxon>
        <taxon>Deinococci</taxon>
        <taxon>Deinococcales</taxon>
        <taxon>Deinococcaceae</taxon>
        <taxon>Deinococcus</taxon>
    </lineage>
</organism>
<evidence type="ECO:0000256" key="1">
    <source>
        <dbReference type="ARBA" id="ARBA00022679"/>
    </source>
</evidence>
<dbReference type="InterPro" id="IPR050832">
    <property type="entry name" value="Bact_Acetyltransf"/>
</dbReference>
<gene>
    <name evidence="4" type="ORF">DAETH_01240</name>
</gene>
<reference evidence="4" key="1">
    <citation type="submission" date="2022-07" db="EMBL/GenBank/DDBJ databases">
        <title>Complete Genome Sequence of the Radioresistant Bacterium Deinococcus aetherius ST0316, Isolated from the Air Dust collected in Lower Stratosphere above Japan.</title>
        <authorList>
            <person name="Satoh K."/>
            <person name="Hagiwara K."/>
            <person name="Katsumata K."/>
            <person name="Kubo A."/>
            <person name="Yokobori S."/>
            <person name="Yamagishi A."/>
            <person name="Oono Y."/>
            <person name="Narumi I."/>
        </authorList>
    </citation>
    <scope>NUCLEOTIDE SEQUENCE</scope>
    <source>
        <strain evidence="4">ST0316</strain>
    </source>
</reference>
<dbReference type="PANTHER" id="PTHR43877:SF6">
    <property type="entry name" value="GCN5-RELATED N-ACETYLTRANSFERASE"/>
    <property type="match status" value="1"/>
</dbReference>
<accession>A0ABN6RBF7</accession>
<keyword evidence="2" id="KW-0012">Acyltransferase</keyword>
<evidence type="ECO:0000313" key="4">
    <source>
        <dbReference type="EMBL" id="BDP40155.1"/>
    </source>
</evidence>
<proteinExistence type="predicted"/>
<evidence type="ECO:0000256" key="2">
    <source>
        <dbReference type="ARBA" id="ARBA00023315"/>
    </source>
</evidence>
<keyword evidence="5" id="KW-1185">Reference proteome</keyword>
<dbReference type="Pfam" id="PF00583">
    <property type="entry name" value="Acetyltransf_1"/>
    <property type="match status" value="2"/>
</dbReference>
<dbReference type="Gene3D" id="3.40.630.30">
    <property type="match status" value="1"/>
</dbReference>
<dbReference type="InterPro" id="IPR000182">
    <property type="entry name" value="GNAT_dom"/>
</dbReference>